<sequence length="122" mass="13492">MTEEEREEIIAQAEDQIMCLLSAARDLMREADGVRAEVEVRTGESVIEPMPVSRNVLDMGWEWVAGVREQYRHMEAAARLLKPRLRGDSGRTVGAVVKTADPATGARIVEHLQAAGLLARPE</sequence>
<name>A0ABT6ZT17_9ACTN</name>
<proteinExistence type="predicted"/>
<keyword evidence="2" id="KW-1185">Reference proteome</keyword>
<protein>
    <submittedName>
        <fullName evidence="1">Uncharacterized protein</fullName>
    </submittedName>
</protein>
<comment type="caution">
    <text evidence="1">The sequence shown here is derived from an EMBL/GenBank/DDBJ whole genome shotgun (WGS) entry which is preliminary data.</text>
</comment>
<evidence type="ECO:0000313" key="1">
    <source>
        <dbReference type="EMBL" id="MDJ1131771.1"/>
    </source>
</evidence>
<evidence type="ECO:0000313" key="2">
    <source>
        <dbReference type="Proteomes" id="UP001214441"/>
    </source>
</evidence>
<organism evidence="1 2">
    <name type="scientific">Streptomyces iconiensis</name>
    <dbReference type="NCBI Taxonomy" id="1384038"/>
    <lineage>
        <taxon>Bacteria</taxon>
        <taxon>Bacillati</taxon>
        <taxon>Actinomycetota</taxon>
        <taxon>Actinomycetes</taxon>
        <taxon>Kitasatosporales</taxon>
        <taxon>Streptomycetaceae</taxon>
        <taxon>Streptomyces</taxon>
    </lineage>
</organism>
<gene>
    <name evidence="1" type="ORF">NMN56_007330</name>
</gene>
<dbReference type="Proteomes" id="UP001214441">
    <property type="component" value="Unassembled WGS sequence"/>
</dbReference>
<reference evidence="1 2" key="1">
    <citation type="submission" date="2023-05" db="EMBL/GenBank/DDBJ databases">
        <title>Streptantibioticus silvisoli sp. nov., acidotolerant actinomycetes 1 from pine litter.</title>
        <authorList>
            <person name="Swiecimska M."/>
            <person name="Golinska P."/>
            <person name="Sangal V."/>
            <person name="Wachnowicz B."/>
            <person name="Goodfellow M."/>
        </authorList>
    </citation>
    <scope>NUCLEOTIDE SEQUENCE [LARGE SCALE GENOMIC DNA]</scope>
    <source>
        <strain evidence="1 2">DSM 42109</strain>
    </source>
</reference>
<dbReference type="EMBL" id="JANCPR020000006">
    <property type="protein sequence ID" value="MDJ1131771.1"/>
    <property type="molecule type" value="Genomic_DNA"/>
</dbReference>
<accession>A0ABT6ZT17</accession>
<dbReference type="RefSeq" id="WP_274044507.1">
    <property type="nucleotide sequence ID" value="NZ_JANCPR020000006.1"/>
</dbReference>